<evidence type="ECO:0000313" key="3">
    <source>
        <dbReference type="Proteomes" id="UP001057474"/>
    </source>
</evidence>
<geneLocation type="plasmid" evidence="2 3">
    <name>pLlyPCM2298_1</name>
</geneLocation>
<keyword evidence="3" id="KW-1185">Reference proteome</keyword>
<reference evidence="2" key="1">
    <citation type="submission" date="2021-03" db="EMBL/GenBank/DDBJ databases">
        <title>Legionella lytica PCM 2298.</title>
        <authorList>
            <person name="Koper P."/>
        </authorList>
    </citation>
    <scope>NUCLEOTIDE SEQUENCE</scope>
    <source>
        <strain evidence="2">PCM 2298</strain>
        <plasmid evidence="2">pLlyPCM2298_1</plasmid>
    </source>
</reference>
<dbReference type="EMBL" id="CP071528">
    <property type="protein sequence ID" value="USQ15336.1"/>
    <property type="molecule type" value="Genomic_DNA"/>
</dbReference>
<organism evidence="2 3">
    <name type="scientific">Legionella lytica</name>
    <dbReference type="NCBI Taxonomy" id="96232"/>
    <lineage>
        <taxon>Bacteria</taxon>
        <taxon>Pseudomonadati</taxon>
        <taxon>Pseudomonadota</taxon>
        <taxon>Gammaproteobacteria</taxon>
        <taxon>Legionellales</taxon>
        <taxon>Legionellaceae</taxon>
        <taxon>Legionella</taxon>
    </lineage>
</organism>
<gene>
    <name evidence="2" type="ORF">J2N86_15355</name>
</gene>
<name>A0ABY4YD20_9GAMM</name>
<evidence type="ECO:0000313" key="2">
    <source>
        <dbReference type="EMBL" id="USQ15336.1"/>
    </source>
</evidence>
<keyword evidence="2" id="KW-0614">Plasmid</keyword>
<feature type="region of interest" description="Disordered" evidence="1">
    <location>
        <begin position="353"/>
        <end position="394"/>
    </location>
</feature>
<proteinExistence type="predicted"/>
<feature type="region of interest" description="Disordered" evidence="1">
    <location>
        <begin position="412"/>
        <end position="433"/>
    </location>
</feature>
<protein>
    <submittedName>
        <fullName evidence="2">Uncharacterized protein</fullName>
    </submittedName>
</protein>
<dbReference type="RefSeq" id="WP_252582575.1">
    <property type="nucleotide sequence ID" value="NZ_CP071528.1"/>
</dbReference>
<accession>A0ABY4YD20</accession>
<evidence type="ECO:0000256" key="1">
    <source>
        <dbReference type="SAM" id="MobiDB-lite"/>
    </source>
</evidence>
<dbReference type="Proteomes" id="UP001057474">
    <property type="component" value="Plasmid pLlyPCM2298_1"/>
</dbReference>
<dbReference type="Gene3D" id="1.10.840.10">
    <property type="entry name" value="Ras guanine-nucleotide exchange factors catalytic domain"/>
    <property type="match status" value="1"/>
</dbReference>
<dbReference type="InterPro" id="IPR036964">
    <property type="entry name" value="RASGEF_cat_dom_sf"/>
</dbReference>
<sequence length="433" mass="48898">MSVSNEPQKEQNSPASTVLSSMKTEMKQYPPDVMATRLFLVAAGYYQNYNMDDRANHKENMKAMEDIRIQIQDQVRDSIIHEKSSGKMQENIIYWAQTTQNLLKKGDYATAASIRLMIEELEYKKDPNLKKAFATLPSETKEFLNGYKVDDKVTYLSSYENKHVSIPFMGIYSKVLDMAKNAASLQDTPSAQQKENPGVTKLRLFTQDRKDSLNAQIQEEHKMLGSLVDVAANYGKDYENSKNSVDQKKHMAAQILVGFMQNKSLSAEEKVKQLENFIDKIPHSLEHKNFLHRITGADFTIVKMAQQMLPIMQGIAAQEAILKSGYKPEITAAPVSTEVNQVTENTENKFVPGKIPKKPEAQKEANASIETSAESKKEGAVTPQQSEEKQNTAEITSSFKKKLAFFENLQHGIRNSKTALDDEEENYTFTSPK</sequence>